<evidence type="ECO:0000256" key="1">
    <source>
        <dbReference type="SAM" id="MobiDB-lite"/>
    </source>
</evidence>
<comment type="caution">
    <text evidence="2">The sequence shown here is derived from an EMBL/GenBank/DDBJ whole genome shotgun (WGS) entry which is preliminary data.</text>
</comment>
<evidence type="ECO:0000313" key="3">
    <source>
        <dbReference type="Proteomes" id="UP000591131"/>
    </source>
</evidence>
<dbReference type="EMBL" id="JAAPAO010002419">
    <property type="protein sequence ID" value="KAF4647721.1"/>
    <property type="molecule type" value="Genomic_DNA"/>
</dbReference>
<sequence>VYVDCNCCNGRLKTAAPVTGGGEGEAGTRSSGWESRITKKLDIMHLLMRIGREMNAEHVRRAYFLKQLSRAVFTESLADTERLEEIRKKAGLALTPEQKRIDRYRYVRRAIGDPQTICAKVLLVTKAHIALDIEASNQCQKAGMPIDNITPASPAYPLITAKVKKVIFNQCVHLLNGCVSDCCTSYVAVGERDYRSTGEKVMEYRSLRGTSKELQDRDLRRESDVGHNQLQQEEALGNRQ</sequence>
<organism evidence="2 3">
    <name type="scientific">Perkinsus chesapeaki</name>
    <name type="common">Clam parasite</name>
    <name type="synonym">Perkinsus andrewsi</name>
    <dbReference type="NCBI Taxonomy" id="330153"/>
    <lineage>
        <taxon>Eukaryota</taxon>
        <taxon>Sar</taxon>
        <taxon>Alveolata</taxon>
        <taxon>Perkinsozoa</taxon>
        <taxon>Perkinsea</taxon>
        <taxon>Perkinsida</taxon>
        <taxon>Perkinsidae</taxon>
        <taxon>Perkinsus</taxon>
    </lineage>
</organism>
<reference evidence="2 3" key="1">
    <citation type="submission" date="2020-04" db="EMBL/GenBank/DDBJ databases">
        <title>Perkinsus chesapeaki whole genome sequence.</title>
        <authorList>
            <person name="Bogema D.R."/>
        </authorList>
    </citation>
    <scope>NUCLEOTIDE SEQUENCE [LARGE SCALE GENOMIC DNA]</scope>
    <source>
        <strain evidence="2">ATCC PRA-425</strain>
    </source>
</reference>
<gene>
    <name evidence="2" type="ORF">FOL47_004237</name>
</gene>
<dbReference type="AlphaFoldDB" id="A0A7J6KMB5"/>
<feature type="compositionally biased region" description="Basic and acidic residues" evidence="1">
    <location>
        <begin position="211"/>
        <end position="225"/>
    </location>
</feature>
<dbReference type="Proteomes" id="UP000591131">
    <property type="component" value="Unassembled WGS sequence"/>
</dbReference>
<accession>A0A7J6KMB5</accession>
<name>A0A7J6KMB5_PERCH</name>
<evidence type="ECO:0000313" key="2">
    <source>
        <dbReference type="EMBL" id="KAF4647721.1"/>
    </source>
</evidence>
<proteinExistence type="predicted"/>
<protein>
    <submittedName>
        <fullName evidence="2">Uncharacterized protein</fullName>
    </submittedName>
</protein>
<feature type="non-terminal residue" evidence="2">
    <location>
        <position position="240"/>
    </location>
</feature>
<feature type="non-terminal residue" evidence="2">
    <location>
        <position position="1"/>
    </location>
</feature>
<dbReference type="OrthoDB" id="445314at2759"/>
<feature type="region of interest" description="Disordered" evidence="1">
    <location>
        <begin position="211"/>
        <end position="240"/>
    </location>
</feature>
<keyword evidence="3" id="KW-1185">Reference proteome</keyword>